<feature type="domain" description="ABC transporter" evidence="4">
    <location>
        <begin position="6"/>
        <end position="276"/>
    </location>
</feature>
<dbReference type="AlphaFoldDB" id="A0A9D1WPW4"/>
<reference evidence="5" key="2">
    <citation type="submission" date="2021-04" db="EMBL/GenBank/DDBJ databases">
        <authorList>
            <person name="Gilroy R."/>
        </authorList>
    </citation>
    <scope>NUCLEOTIDE SEQUENCE</scope>
    <source>
        <strain evidence="5">CHK188-5543</strain>
    </source>
</reference>
<dbReference type="GO" id="GO:0005886">
    <property type="term" value="C:plasma membrane"/>
    <property type="evidence" value="ECO:0007669"/>
    <property type="project" value="TreeGrafter"/>
</dbReference>
<dbReference type="Proteomes" id="UP000886800">
    <property type="component" value="Unassembled WGS sequence"/>
</dbReference>
<keyword evidence="1" id="KW-0813">Transport</keyword>
<dbReference type="GO" id="GO:0015188">
    <property type="term" value="F:L-isoleucine transmembrane transporter activity"/>
    <property type="evidence" value="ECO:0007669"/>
    <property type="project" value="TreeGrafter"/>
</dbReference>
<dbReference type="GO" id="GO:0005524">
    <property type="term" value="F:ATP binding"/>
    <property type="evidence" value="ECO:0007669"/>
    <property type="project" value="UniProtKB-KW"/>
</dbReference>
<evidence type="ECO:0000313" key="5">
    <source>
        <dbReference type="EMBL" id="HIX65064.1"/>
    </source>
</evidence>
<dbReference type="EMBL" id="DXES01000047">
    <property type="protein sequence ID" value="HIX65064.1"/>
    <property type="molecule type" value="Genomic_DNA"/>
</dbReference>
<keyword evidence="2" id="KW-0547">Nucleotide-binding</keyword>
<proteinExistence type="predicted"/>
<dbReference type="GO" id="GO:1903806">
    <property type="term" value="P:L-isoleucine import across plasma membrane"/>
    <property type="evidence" value="ECO:0007669"/>
    <property type="project" value="TreeGrafter"/>
</dbReference>
<dbReference type="PANTHER" id="PTHR45772">
    <property type="entry name" value="CONSERVED COMPONENT OF ABC TRANSPORTER FOR NATURAL AMINO ACIDS-RELATED"/>
    <property type="match status" value="1"/>
</dbReference>
<gene>
    <name evidence="5" type="ORF">H9736_02325</name>
</gene>
<evidence type="ECO:0000256" key="2">
    <source>
        <dbReference type="ARBA" id="ARBA00022741"/>
    </source>
</evidence>
<dbReference type="Gene3D" id="3.40.50.300">
    <property type="entry name" value="P-loop containing nucleotide triphosphate hydrolases"/>
    <property type="match status" value="1"/>
</dbReference>
<dbReference type="PROSITE" id="PS50893">
    <property type="entry name" value="ABC_TRANSPORTER_2"/>
    <property type="match status" value="1"/>
</dbReference>
<evidence type="ECO:0000313" key="6">
    <source>
        <dbReference type="Proteomes" id="UP000886800"/>
    </source>
</evidence>
<comment type="caution">
    <text evidence="5">The sequence shown here is derived from an EMBL/GenBank/DDBJ whole genome shotgun (WGS) entry which is preliminary data.</text>
</comment>
<dbReference type="CDD" id="cd03219">
    <property type="entry name" value="ABC_Mj1267_LivG_branched"/>
    <property type="match status" value="1"/>
</dbReference>
<dbReference type="Pfam" id="PF00005">
    <property type="entry name" value="ABC_tran"/>
    <property type="match status" value="1"/>
</dbReference>
<dbReference type="GO" id="GO:0015192">
    <property type="term" value="F:L-phenylalanine transmembrane transporter activity"/>
    <property type="evidence" value="ECO:0007669"/>
    <property type="project" value="TreeGrafter"/>
</dbReference>
<organism evidence="5 6">
    <name type="scientific">Candidatus Anaerotruncus excrementipullorum</name>
    <dbReference type="NCBI Taxonomy" id="2838465"/>
    <lineage>
        <taxon>Bacteria</taxon>
        <taxon>Bacillati</taxon>
        <taxon>Bacillota</taxon>
        <taxon>Clostridia</taxon>
        <taxon>Eubacteriales</taxon>
        <taxon>Oscillospiraceae</taxon>
        <taxon>Anaerotruncus</taxon>
    </lineage>
</organism>
<dbReference type="SMART" id="SM00382">
    <property type="entry name" value="AAA"/>
    <property type="match status" value="1"/>
</dbReference>
<dbReference type="GO" id="GO:0016887">
    <property type="term" value="F:ATP hydrolysis activity"/>
    <property type="evidence" value="ECO:0007669"/>
    <property type="project" value="InterPro"/>
</dbReference>
<dbReference type="InterPro" id="IPR027417">
    <property type="entry name" value="P-loop_NTPase"/>
</dbReference>
<name>A0A9D1WPW4_9FIRM</name>
<dbReference type="GO" id="GO:0005304">
    <property type="term" value="F:L-valine transmembrane transporter activity"/>
    <property type="evidence" value="ECO:0007669"/>
    <property type="project" value="TreeGrafter"/>
</dbReference>
<dbReference type="Pfam" id="PF12399">
    <property type="entry name" value="BCA_ABC_TP_C"/>
    <property type="match status" value="1"/>
</dbReference>
<dbReference type="GO" id="GO:0015808">
    <property type="term" value="P:L-alanine transport"/>
    <property type="evidence" value="ECO:0007669"/>
    <property type="project" value="TreeGrafter"/>
</dbReference>
<keyword evidence="3 5" id="KW-0067">ATP-binding</keyword>
<accession>A0A9D1WPW4</accession>
<dbReference type="InterPro" id="IPR051120">
    <property type="entry name" value="ABC_AA/LPS_Transport"/>
</dbReference>
<dbReference type="InterPro" id="IPR032823">
    <property type="entry name" value="BCA_ABC_TP_C"/>
</dbReference>
<dbReference type="InterPro" id="IPR003593">
    <property type="entry name" value="AAA+_ATPase"/>
</dbReference>
<dbReference type="SUPFAM" id="SSF52540">
    <property type="entry name" value="P-loop containing nucleoside triphosphate hydrolases"/>
    <property type="match status" value="1"/>
</dbReference>
<sequence length="282" mass="31747">MGNNVLRLENLTMQFGGVVAVNDLSLSIDEGEIVALIGPNGAGKTTAFNMITGVYAPTNGAIYFHDQLIVSNHPQGKMRQAYQGSNPEKFPKVLAKTPDQITKLGVARTFQNIRLFKNLSVFENVLIAKHMHSHANVFSATFRLNAREERQQRQETMELLEMLELERFRDEVASSLPYGQQRRLEIARALATQPTLLLLDEPAAGMNPQETDELTAFIRQIKEDFHLTVFIIEHHMDLVMEISDRIYVLDFGQTIAQGTPEEIQNNPRVVEAYLGVPEDAEN</sequence>
<dbReference type="GO" id="GO:0042941">
    <property type="term" value="P:D-alanine transmembrane transport"/>
    <property type="evidence" value="ECO:0007669"/>
    <property type="project" value="TreeGrafter"/>
</dbReference>
<dbReference type="GO" id="GO:1903805">
    <property type="term" value="P:L-valine import across plasma membrane"/>
    <property type="evidence" value="ECO:0007669"/>
    <property type="project" value="TreeGrafter"/>
</dbReference>
<evidence type="ECO:0000259" key="4">
    <source>
        <dbReference type="PROSITE" id="PS50893"/>
    </source>
</evidence>
<protein>
    <submittedName>
        <fullName evidence="5">ABC transporter ATP-binding protein</fullName>
    </submittedName>
</protein>
<reference evidence="5" key="1">
    <citation type="journal article" date="2021" name="PeerJ">
        <title>Extensive microbial diversity within the chicken gut microbiome revealed by metagenomics and culture.</title>
        <authorList>
            <person name="Gilroy R."/>
            <person name="Ravi A."/>
            <person name="Getino M."/>
            <person name="Pursley I."/>
            <person name="Horton D.L."/>
            <person name="Alikhan N.F."/>
            <person name="Baker D."/>
            <person name="Gharbi K."/>
            <person name="Hall N."/>
            <person name="Watson M."/>
            <person name="Adriaenssens E.M."/>
            <person name="Foster-Nyarko E."/>
            <person name="Jarju S."/>
            <person name="Secka A."/>
            <person name="Antonio M."/>
            <person name="Oren A."/>
            <person name="Chaudhuri R.R."/>
            <person name="La Ragione R."/>
            <person name="Hildebrand F."/>
            <person name="Pallen M.J."/>
        </authorList>
    </citation>
    <scope>NUCLEOTIDE SEQUENCE</scope>
    <source>
        <strain evidence="5">CHK188-5543</strain>
    </source>
</reference>
<dbReference type="InterPro" id="IPR003439">
    <property type="entry name" value="ABC_transporter-like_ATP-bd"/>
</dbReference>
<evidence type="ECO:0000256" key="3">
    <source>
        <dbReference type="ARBA" id="ARBA00022840"/>
    </source>
</evidence>
<dbReference type="PANTHER" id="PTHR45772:SF7">
    <property type="entry name" value="AMINO ACID ABC TRANSPORTER ATP-BINDING PROTEIN"/>
    <property type="match status" value="1"/>
</dbReference>
<evidence type="ECO:0000256" key="1">
    <source>
        <dbReference type="ARBA" id="ARBA00022448"/>
    </source>
</evidence>